<reference evidence="2" key="2">
    <citation type="submission" date="2021-03" db="UniProtKB">
        <authorList>
            <consortium name="EnsemblPlants"/>
        </authorList>
    </citation>
    <scope>IDENTIFICATION</scope>
</reference>
<feature type="compositionally biased region" description="Low complexity" evidence="1">
    <location>
        <begin position="348"/>
        <end position="364"/>
    </location>
</feature>
<dbReference type="EnsemblPlants" id="AUR62031377-RA">
    <property type="protein sequence ID" value="AUR62031377-RA:cds"/>
    <property type="gene ID" value="AUR62031377"/>
</dbReference>
<evidence type="ECO:0000313" key="2">
    <source>
        <dbReference type="EnsemblPlants" id="AUR62031377-RA:cds"/>
    </source>
</evidence>
<dbReference type="Proteomes" id="UP000596660">
    <property type="component" value="Unplaced"/>
</dbReference>
<dbReference type="Gramene" id="AUR62031377-RA">
    <property type="protein sequence ID" value="AUR62031377-RA:cds"/>
    <property type="gene ID" value="AUR62031377"/>
</dbReference>
<accession>A0A803MKN6</accession>
<organism evidence="2 3">
    <name type="scientific">Chenopodium quinoa</name>
    <name type="common">Quinoa</name>
    <dbReference type="NCBI Taxonomy" id="63459"/>
    <lineage>
        <taxon>Eukaryota</taxon>
        <taxon>Viridiplantae</taxon>
        <taxon>Streptophyta</taxon>
        <taxon>Embryophyta</taxon>
        <taxon>Tracheophyta</taxon>
        <taxon>Spermatophyta</taxon>
        <taxon>Magnoliopsida</taxon>
        <taxon>eudicotyledons</taxon>
        <taxon>Gunneridae</taxon>
        <taxon>Pentapetalae</taxon>
        <taxon>Caryophyllales</taxon>
        <taxon>Chenopodiaceae</taxon>
        <taxon>Chenopodioideae</taxon>
        <taxon>Atripliceae</taxon>
        <taxon>Chenopodium</taxon>
    </lineage>
</organism>
<dbReference type="SUPFAM" id="SSF53098">
    <property type="entry name" value="Ribonuclease H-like"/>
    <property type="match status" value="1"/>
</dbReference>
<evidence type="ECO:0008006" key="4">
    <source>
        <dbReference type="Google" id="ProtNLM"/>
    </source>
</evidence>
<reference evidence="2" key="1">
    <citation type="journal article" date="2017" name="Nature">
        <title>The genome of Chenopodium quinoa.</title>
        <authorList>
            <person name="Jarvis D.E."/>
            <person name="Ho Y.S."/>
            <person name="Lightfoot D.J."/>
            <person name="Schmoeckel S.M."/>
            <person name="Li B."/>
            <person name="Borm T.J.A."/>
            <person name="Ohyanagi H."/>
            <person name="Mineta K."/>
            <person name="Michell C.T."/>
            <person name="Saber N."/>
            <person name="Kharbatia N.M."/>
            <person name="Rupper R.R."/>
            <person name="Sharp A.R."/>
            <person name="Dally N."/>
            <person name="Boughton B.A."/>
            <person name="Woo Y.H."/>
            <person name="Gao G."/>
            <person name="Schijlen E.G.W.M."/>
            <person name="Guo X."/>
            <person name="Momin A.A."/>
            <person name="Negrao S."/>
            <person name="Al-Babili S."/>
            <person name="Gehring C."/>
            <person name="Roessner U."/>
            <person name="Jung C."/>
            <person name="Murphy K."/>
            <person name="Arold S.T."/>
            <person name="Gojobori T."/>
            <person name="van der Linden C.G."/>
            <person name="van Loo E.N."/>
            <person name="Jellen E.N."/>
            <person name="Maughan P.J."/>
            <person name="Tester M."/>
        </authorList>
    </citation>
    <scope>NUCLEOTIDE SEQUENCE [LARGE SCALE GENOMIC DNA]</scope>
    <source>
        <strain evidence="2">cv. PI 614886</strain>
    </source>
</reference>
<dbReference type="PANTHER" id="PTHR46481:SF6">
    <property type="entry name" value="ZINC FINGER BED DOMAIN-CONTAINING PROTEIN RICESLEEPER 2-LIKE"/>
    <property type="match status" value="1"/>
</dbReference>
<proteinExistence type="predicted"/>
<dbReference type="InterPro" id="IPR012337">
    <property type="entry name" value="RNaseH-like_sf"/>
</dbReference>
<name>A0A803MKN6_CHEQI</name>
<protein>
    <recommendedName>
        <fullName evidence="4">Transposase</fullName>
    </recommendedName>
</protein>
<dbReference type="PANTHER" id="PTHR46481">
    <property type="entry name" value="ZINC FINGER BED DOMAIN-CONTAINING PROTEIN 4"/>
    <property type="match status" value="1"/>
</dbReference>
<sequence>MDSGPKSTQIDGEEGDLELEFVKETRAKSVKQQKGKKIGHTYKPDKNFKRCRKLTSSVWVNFTILEPDPDVVRRNPTFNTEVFRNFLAVAIVKHGLPFQFVEYEGIRNVFSYLQPDVKLFSRNTTKNDIIKLYNMEKVRLGAALHEVSGRISLTPDCWSSLTTDGYISLIAHYIDESWTLQKRILNFSLMPPPHTSVAMSEKIYTLLKEWRIEKKIMSMNLDNASANDVFVDCLKGNLDLLCDGTYFHIRCCCHILNLVVQEGLKEVDEAVCKVRETVKYCSKYLTANLYFPNVMKVRLLLKDEMESVDSFVRKMALRMWADEIVGVEDICDNIMNLKLDIDDTSCPSTTPSPVSGSAGSGSTPCSTSKPAVNVLD</sequence>
<evidence type="ECO:0000256" key="1">
    <source>
        <dbReference type="SAM" id="MobiDB-lite"/>
    </source>
</evidence>
<keyword evidence="3" id="KW-1185">Reference proteome</keyword>
<dbReference type="InterPro" id="IPR052035">
    <property type="entry name" value="ZnF_BED_domain_contain"/>
</dbReference>
<feature type="region of interest" description="Disordered" evidence="1">
    <location>
        <begin position="348"/>
        <end position="376"/>
    </location>
</feature>
<evidence type="ECO:0000313" key="3">
    <source>
        <dbReference type="Proteomes" id="UP000596660"/>
    </source>
</evidence>
<dbReference type="AlphaFoldDB" id="A0A803MKN6"/>